<dbReference type="EMBL" id="SWKU01000022">
    <property type="protein sequence ID" value="KAF2997579.1"/>
    <property type="molecule type" value="Genomic_DNA"/>
</dbReference>
<dbReference type="OrthoDB" id="3928926at2759"/>
<dbReference type="InterPro" id="IPR032382">
    <property type="entry name" value="AltA1"/>
</dbReference>
<keyword evidence="4 5" id="KW-1015">Disulfide bond</keyword>
<reference evidence="8" key="1">
    <citation type="submission" date="2019-04" db="EMBL/GenBank/DDBJ databases">
        <title>Sequencing of skin fungus with MAO and IRED activity.</title>
        <authorList>
            <person name="Marsaioli A.J."/>
            <person name="Bonatto J.M.C."/>
            <person name="Reis Junior O."/>
        </authorList>
    </citation>
    <scope>NUCLEOTIDE SEQUENCE</scope>
    <source>
        <strain evidence="8">30M1</strain>
    </source>
</reference>
<dbReference type="GO" id="GO:0005576">
    <property type="term" value="C:extracellular region"/>
    <property type="evidence" value="ECO:0007669"/>
    <property type="project" value="UniProtKB-SubCell"/>
</dbReference>
<comment type="caution">
    <text evidence="8">The sequence shown here is derived from an EMBL/GenBank/DDBJ whole genome shotgun (WGS) entry which is preliminary data.</text>
</comment>
<organism evidence="8 9">
    <name type="scientific">Curvularia kusanoi</name>
    <name type="common">Cochliobolus kusanoi</name>
    <dbReference type="NCBI Taxonomy" id="90978"/>
    <lineage>
        <taxon>Eukaryota</taxon>
        <taxon>Fungi</taxon>
        <taxon>Dikarya</taxon>
        <taxon>Ascomycota</taxon>
        <taxon>Pezizomycotina</taxon>
        <taxon>Dothideomycetes</taxon>
        <taxon>Pleosporomycetidae</taxon>
        <taxon>Pleosporales</taxon>
        <taxon>Pleosporineae</taxon>
        <taxon>Pleosporaceae</taxon>
        <taxon>Curvularia</taxon>
    </lineage>
</organism>
<evidence type="ECO:0000259" key="7">
    <source>
        <dbReference type="PROSITE" id="PS51895"/>
    </source>
</evidence>
<evidence type="ECO:0000256" key="2">
    <source>
        <dbReference type="ARBA" id="ARBA00022525"/>
    </source>
</evidence>
<feature type="signal peptide" evidence="6">
    <location>
        <begin position="1"/>
        <end position="19"/>
    </location>
</feature>
<feature type="domain" description="AA1-like" evidence="7">
    <location>
        <begin position="35"/>
        <end position="150"/>
    </location>
</feature>
<dbReference type="PROSITE" id="PS51895">
    <property type="entry name" value="AA1"/>
    <property type="match status" value="1"/>
</dbReference>
<evidence type="ECO:0000256" key="1">
    <source>
        <dbReference type="ARBA" id="ARBA00004613"/>
    </source>
</evidence>
<evidence type="ECO:0000256" key="3">
    <source>
        <dbReference type="ARBA" id="ARBA00022729"/>
    </source>
</evidence>
<evidence type="ECO:0000256" key="5">
    <source>
        <dbReference type="PROSITE-ProRule" id="PRU01243"/>
    </source>
</evidence>
<comment type="subcellular location">
    <subcellularLocation>
        <location evidence="1">Secreted</location>
    </subcellularLocation>
</comment>
<dbReference type="AlphaFoldDB" id="A0A9P4T8W7"/>
<gene>
    <name evidence="8" type="ORF">E8E13_002252</name>
</gene>
<comment type="caution">
    <text evidence="5">Lacks conserved residue(s) required for the propagation of feature annotation.</text>
</comment>
<dbReference type="Gene3D" id="2.40.350.20">
    <property type="match status" value="1"/>
</dbReference>
<dbReference type="Proteomes" id="UP000801428">
    <property type="component" value="Unassembled WGS sequence"/>
</dbReference>
<keyword evidence="3 6" id="KW-0732">Signal</keyword>
<feature type="chain" id="PRO_5040350775" description="AA1-like domain-containing protein" evidence="6">
    <location>
        <begin position="20"/>
        <end position="154"/>
    </location>
</feature>
<evidence type="ECO:0000313" key="8">
    <source>
        <dbReference type="EMBL" id="KAF2997579.1"/>
    </source>
</evidence>
<evidence type="ECO:0000256" key="6">
    <source>
        <dbReference type="SAM" id="SignalP"/>
    </source>
</evidence>
<sequence length="154" mass="16514">MQFKVLAASLLASAGLSAAAPLEARQESCPTISKNGDYVWEISNFSAHKPEGVAISEFTLDVTTTRGTLADFKCTGTDVADATWYPCENKMVSFAFQNDRSGLILKYVNVDGVEMVATSTILNTCRHGPGSGPDFICESTSPAYVTFVQTPKSE</sequence>
<keyword evidence="9" id="KW-1185">Reference proteome</keyword>
<protein>
    <recommendedName>
        <fullName evidence="7">AA1-like domain-containing protein</fullName>
    </recommendedName>
</protein>
<dbReference type="Pfam" id="PF16541">
    <property type="entry name" value="AltA1"/>
    <property type="match status" value="1"/>
</dbReference>
<name>A0A9P4T8W7_CURKU</name>
<proteinExistence type="predicted"/>
<evidence type="ECO:0000256" key="4">
    <source>
        <dbReference type="ARBA" id="ARBA00023157"/>
    </source>
</evidence>
<keyword evidence="2" id="KW-0964">Secreted</keyword>
<feature type="disulfide bond" evidence="5">
    <location>
        <begin position="125"/>
        <end position="137"/>
    </location>
</feature>
<evidence type="ECO:0000313" key="9">
    <source>
        <dbReference type="Proteomes" id="UP000801428"/>
    </source>
</evidence>
<accession>A0A9P4T8W7</accession>